<feature type="domain" description="Tyr recombinase" evidence="2">
    <location>
        <begin position="11"/>
        <end position="201"/>
    </location>
</feature>
<organism evidence="4 5">
    <name type="scientific">Halopelagius longus</name>
    <dbReference type="NCBI Taxonomy" id="1236180"/>
    <lineage>
        <taxon>Archaea</taxon>
        <taxon>Methanobacteriati</taxon>
        <taxon>Methanobacteriota</taxon>
        <taxon>Stenosarchaea group</taxon>
        <taxon>Halobacteria</taxon>
        <taxon>Halobacteriales</taxon>
        <taxon>Haloferacaceae</taxon>
    </lineage>
</organism>
<reference evidence="3 6" key="3">
    <citation type="submission" date="2018-07" db="EMBL/GenBank/DDBJ databases">
        <title>Genome sequence of extremly halophilic archaeon Halopelagius longus strain BC12-B1.</title>
        <authorList>
            <person name="Zhang X."/>
        </authorList>
    </citation>
    <scope>NUCLEOTIDE SEQUENCE [LARGE SCALE GENOMIC DNA]</scope>
    <source>
        <strain evidence="3 6">BC12-B1</strain>
    </source>
</reference>
<dbReference type="InterPro" id="IPR011010">
    <property type="entry name" value="DNA_brk_join_enz"/>
</dbReference>
<dbReference type="GO" id="GO:0006310">
    <property type="term" value="P:DNA recombination"/>
    <property type="evidence" value="ECO:0007669"/>
    <property type="project" value="UniProtKB-KW"/>
</dbReference>
<dbReference type="SUPFAM" id="SSF56349">
    <property type="entry name" value="DNA breaking-rejoining enzymes"/>
    <property type="match status" value="1"/>
</dbReference>
<evidence type="ECO:0000259" key="2">
    <source>
        <dbReference type="PROSITE" id="PS51898"/>
    </source>
</evidence>
<reference evidence="5" key="1">
    <citation type="submission" date="2016-10" db="EMBL/GenBank/DDBJ databases">
        <authorList>
            <person name="Varghese N."/>
            <person name="Submissions S."/>
        </authorList>
    </citation>
    <scope>NUCLEOTIDE SEQUENCE [LARGE SCALE GENOMIC DNA]</scope>
    <source>
        <strain evidence="5">CGMCC 1.12397</strain>
    </source>
</reference>
<proteinExistence type="predicted"/>
<dbReference type="InterPro" id="IPR002104">
    <property type="entry name" value="Integrase_catalytic"/>
</dbReference>
<dbReference type="PROSITE" id="PS51898">
    <property type="entry name" value="TYR_RECOMBINASE"/>
    <property type="match status" value="1"/>
</dbReference>
<evidence type="ECO:0000313" key="5">
    <source>
        <dbReference type="Proteomes" id="UP000199289"/>
    </source>
</evidence>
<evidence type="ECO:0000256" key="1">
    <source>
        <dbReference type="ARBA" id="ARBA00023172"/>
    </source>
</evidence>
<reference evidence="4" key="2">
    <citation type="submission" date="2016-10" db="EMBL/GenBank/DDBJ databases">
        <authorList>
            <person name="de Groot N.N."/>
        </authorList>
    </citation>
    <scope>NUCLEOTIDE SEQUENCE [LARGE SCALE GENOMIC DNA]</scope>
    <source>
        <strain evidence="4">CGMCC 1.12397</strain>
    </source>
</reference>
<evidence type="ECO:0000313" key="6">
    <source>
        <dbReference type="Proteomes" id="UP000255421"/>
    </source>
</evidence>
<dbReference type="EMBL" id="QQST01000001">
    <property type="protein sequence ID" value="RDI72662.1"/>
    <property type="molecule type" value="Genomic_DNA"/>
</dbReference>
<dbReference type="GO" id="GO:0015074">
    <property type="term" value="P:DNA integration"/>
    <property type="evidence" value="ECO:0007669"/>
    <property type="project" value="InterPro"/>
</dbReference>
<evidence type="ECO:0000313" key="3">
    <source>
        <dbReference type="EMBL" id="RDI72662.1"/>
    </source>
</evidence>
<dbReference type="EMBL" id="FNKQ01000001">
    <property type="protein sequence ID" value="SDQ18264.1"/>
    <property type="molecule type" value="Genomic_DNA"/>
</dbReference>
<dbReference type="Gene3D" id="1.10.443.10">
    <property type="entry name" value="Intergrase catalytic core"/>
    <property type="match status" value="1"/>
</dbReference>
<sequence>MQARPYPSKSGRRLWLSRIEQQQLLDLVDEDYPRRRIALDLALTGLRSDEVRNVEPRHFERLDGSDDKWRLVIPDGKTGTRSTPVARDLRERVKYLKSAARLRADEPIIDVSTRSLRDWISEAREELADDLGDDRWHDLGMHDLRRTWATDTFYSLAFEGVPIAEELTMAWGGWAMTDSGRETFRRNYLGPVPDHVTSRAMDHLPLQ</sequence>
<keyword evidence="1" id="KW-0233">DNA recombination</keyword>
<gene>
    <name evidence="3" type="ORF">DWB78_13540</name>
    <name evidence="4" type="ORF">SAMN05216278_0824</name>
</gene>
<dbReference type="Proteomes" id="UP000255421">
    <property type="component" value="Unassembled WGS sequence"/>
</dbReference>
<keyword evidence="6" id="KW-1185">Reference proteome</keyword>
<dbReference type="OrthoDB" id="216982at2157"/>
<dbReference type="Proteomes" id="UP000199289">
    <property type="component" value="Unassembled WGS sequence"/>
</dbReference>
<dbReference type="GO" id="GO:0003677">
    <property type="term" value="F:DNA binding"/>
    <property type="evidence" value="ECO:0007669"/>
    <property type="project" value="InterPro"/>
</dbReference>
<protein>
    <submittedName>
        <fullName evidence="3">Site-specific integrase</fullName>
    </submittedName>
</protein>
<dbReference type="AlphaFoldDB" id="A0A1H0YSV7"/>
<accession>A0A1H0YSV7</accession>
<name>A0A1H0YSV7_9EURY</name>
<evidence type="ECO:0000313" key="4">
    <source>
        <dbReference type="EMBL" id="SDQ18264.1"/>
    </source>
</evidence>
<dbReference type="InterPro" id="IPR013762">
    <property type="entry name" value="Integrase-like_cat_sf"/>
</dbReference>